<dbReference type="PANTHER" id="PTHR45586:SF1">
    <property type="entry name" value="LIPOPOLYSACCHARIDE ASSEMBLY PROTEIN B"/>
    <property type="match status" value="1"/>
</dbReference>
<evidence type="ECO:0000313" key="5">
    <source>
        <dbReference type="Proteomes" id="UP001596058"/>
    </source>
</evidence>
<comment type="caution">
    <text evidence="4">The sequence shown here is derived from an EMBL/GenBank/DDBJ whole genome shotgun (WGS) entry which is preliminary data.</text>
</comment>
<dbReference type="Proteomes" id="UP001596058">
    <property type="component" value="Unassembled WGS sequence"/>
</dbReference>
<gene>
    <name evidence="4" type="ORF">ACFPZ3_23700</name>
</gene>
<proteinExistence type="predicted"/>
<accession>A0ABW1CMJ7</accession>
<dbReference type="InterPro" id="IPR011990">
    <property type="entry name" value="TPR-like_helical_dom_sf"/>
</dbReference>
<dbReference type="RefSeq" id="WP_379516395.1">
    <property type="nucleotide sequence ID" value="NZ_JBHSPA010000027.1"/>
</dbReference>
<dbReference type="Pfam" id="PF13432">
    <property type="entry name" value="TPR_16"/>
    <property type="match status" value="1"/>
</dbReference>
<evidence type="ECO:0000256" key="2">
    <source>
        <dbReference type="ARBA" id="ARBA00022803"/>
    </source>
</evidence>
<dbReference type="SMART" id="SM00028">
    <property type="entry name" value="TPR"/>
    <property type="match status" value="4"/>
</dbReference>
<keyword evidence="5" id="KW-1185">Reference proteome</keyword>
<dbReference type="PROSITE" id="PS50005">
    <property type="entry name" value="TPR"/>
    <property type="match status" value="1"/>
</dbReference>
<protein>
    <submittedName>
        <fullName evidence="4">Tetratricopeptide repeat protein</fullName>
    </submittedName>
</protein>
<dbReference type="SUPFAM" id="SSF48452">
    <property type="entry name" value="TPR-like"/>
    <property type="match status" value="1"/>
</dbReference>
<dbReference type="Gene3D" id="1.25.40.10">
    <property type="entry name" value="Tetratricopeptide repeat domain"/>
    <property type="match status" value="1"/>
</dbReference>
<evidence type="ECO:0000256" key="3">
    <source>
        <dbReference type="PROSITE-ProRule" id="PRU00339"/>
    </source>
</evidence>
<name>A0ABW1CMJ7_9ACTN</name>
<evidence type="ECO:0000256" key="1">
    <source>
        <dbReference type="ARBA" id="ARBA00022737"/>
    </source>
</evidence>
<keyword evidence="2 3" id="KW-0802">TPR repeat</keyword>
<reference evidence="5" key="1">
    <citation type="journal article" date="2019" name="Int. J. Syst. Evol. Microbiol.">
        <title>The Global Catalogue of Microorganisms (GCM) 10K type strain sequencing project: providing services to taxonomists for standard genome sequencing and annotation.</title>
        <authorList>
            <consortium name="The Broad Institute Genomics Platform"/>
            <consortium name="The Broad Institute Genome Sequencing Center for Infectious Disease"/>
            <person name="Wu L."/>
            <person name="Ma J."/>
        </authorList>
    </citation>
    <scope>NUCLEOTIDE SEQUENCE [LARGE SCALE GENOMIC DNA]</scope>
    <source>
        <strain evidence="5">CCUG 53903</strain>
    </source>
</reference>
<dbReference type="Pfam" id="PF14559">
    <property type="entry name" value="TPR_19"/>
    <property type="match status" value="1"/>
</dbReference>
<keyword evidence="1" id="KW-0677">Repeat</keyword>
<sequence>MDTQIDDLVKRAGEAFAAADFQAGYLLALEGLRANPEHPSLLSIAGRSSLELGLGDAGHFLNRLVDQTPDDAVAWRDLAMALLGSAETTAAERALRTALRLDPGEPAARVNLGHVAYLNGSVEEAERLLWETAALVPGDVEALRSLIDMHRLNGRSQAALEAATELVSRAPDDVPARLDVAELQLALGNGAEALAEYRMLRKLDTEPGHAGYLVHAMVEVEIRRERWRRALDLVITATTIDRHRLTTDLLAFVSSRLFGEGERSAPAYSELKLRLEERRTIHRRIHAETRLQERSES</sequence>
<dbReference type="PANTHER" id="PTHR45586">
    <property type="entry name" value="TPR REPEAT-CONTAINING PROTEIN PA4667"/>
    <property type="match status" value="1"/>
</dbReference>
<feature type="repeat" description="TPR" evidence="3">
    <location>
        <begin position="72"/>
        <end position="105"/>
    </location>
</feature>
<dbReference type="InterPro" id="IPR019734">
    <property type="entry name" value="TPR_rpt"/>
</dbReference>
<dbReference type="InterPro" id="IPR051012">
    <property type="entry name" value="CellSynth/LPSAsmb/PSIAsmb"/>
</dbReference>
<evidence type="ECO:0000313" key="4">
    <source>
        <dbReference type="EMBL" id="MFC5826888.1"/>
    </source>
</evidence>
<organism evidence="4 5">
    <name type="scientific">Nonomuraea insulae</name>
    <dbReference type="NCBI Taxonomy" id="1616787"/>
    <lineage>
        <taxon>Bacteria</taxon>
        <taxon>Bacillati</taxon>
        <taxon>Actinomycetota</taxon>
        <taxon>Actinomycetes</taxon>
        <taxon>Streptosporangiales</taxon>
        <taxon>Streptosporangiaceae</taxon>
        <taxon>Nonomuraea</taxon>
    </lineage>
</organism>
<dbReference type="EMBL" id="JBHSPA010000027">
    <property type="protein sequence ID" value="MFC5826888.1"/>
    <property type="molecule type" value="Genomic_DNA"/>
</dbReference>